<evidence type="ECO:0000256" key="2">
    <source>
        <dbReference type="ARBA" id="ARBA00022763"/>
    </source>
</evidence>
<feature type="domain" description="DNA mismatch repair proteins mutS family" evidence="6">
    <location>
        <begin position="770"/>
        <end position="786"/>
    </location>
</feature>
<dbReference type="GO" id="GO:0006298">
    <property type="term" value="P:mismatch repair"/>
    <property type="evidence" value="ECO:0007669"/>
    <property type="project" value="InterPro"/>
</dbReference>
<dbReference type="GO" id="GO:0005524">
    <property type="term" value="F:ATP binding"/>
    <property type="evidence" value="ECO:0007669"/>
    <property type="project" value="UniProtKB-KW"/>
</dbReference>
<sequence length="989" mass="106724">MPRWFIIMLRLAAALRPATRLRRRLSLAAAPTQLDGYWTRQIENLRRPAAQALSDRLATNALGFPHDSLDKPPANGRKTLLLETLEWKLEHPTKVLLVRVGEFYEAWGVDATLLVEHCGLNPMGDKVRAGCPWRNLQQTLDGLTRNGLTVAVYEERFCADPRRKKERYLAQVVAPGASTYVQNQALSRNDLEWRCEGPQFVASAVGESGASVICLDVDARTACVYDSLTPDGCRAAVSARGGAAAPAFYFDCKASGSKAQEINRRNAAKRNALALVDDRERLDDDRAVRLEDPGTTEGRVRLFAEEVARSVLCVEDPLSFAEEVRVSTPRTQRPLFASTARDVGLADDELVPALVPRLLPSRGARAASQRFLRRWLLAPPSEQPATAMRSLLSALLDEACPPLPLDDAPNLPRQKLVRLLAEKEANALLFRDAHRASVACRQAISEAPSSISRPLLELLDASEAGGVFSLEGDDLVDAAARLEGVISSVVSIDQDDAVSSSDRLPAAFIERNEVFRGVVLRDHRPEVRDAYARVDACLTELENAVAEFPDGDDVLYDVANNVVCLRGAPSGDEVAPRDRFRQPLPRRRTSQRALDANDAYCAACSDASLVVRASLRELSETVYSQHLDTAVACISVCECGAAALDHAEASREKGWSLPASGKTLTLKGLTPFWLDRGSSVPNDVSLASGQMAFLTGPNASGKSTLLRSTAAAALLGASGLCAPISEGTVPHWDGILLRHATGDAPLYGKSSFEREMDAVAQLFRECSPDSLVLVDELGRGTSSTEGAAIGGAVLDELTDRKMRGVFATHLHEILEEDSRDDVKKWRMGGNHSCDEGVCVDSLALDAAVAAEVPSRIVERAALTLGRDVPSVQQDEVDLLASAFDALSDQGLVPETLPRDKAPPPRLIGTSCVYAFSTSDGLYVGETDSVRDRLKKHGRTYDIGDALVVTVKDKSAARKAEATALKKLQALGVPLLSTSDASNVHFGGAS</sequence>
<name>A0A8J2SVM6_9STRA</name>
<proteinExistence type="predicted"/>
<dbReference type="AlphaFoldDB" id="A0A8J2SVM6"/>
<dbReference type="Pfam" id="PF00488">
    <property type="entry name" value="MutS_V"/>
    <property type="match status" value="1"/>
</dbReference>
<evidence type="ECO:0000256" key="4">
    <source>
        <dbReference type="ARBA" id="ARBA00023125"/>
    </source>
</evidence>
<keyword evidence="4" id="KW-0238">DNA-binding</keyword>
<evidence type="ECO:0000256" key="5">
    <source>
        <dbReference type="SAM" id="SignalP"/>
    </source>
</evidence>
<keyword evidence="3" id="KW-0067">ATP-binding</keyword>
<dbReference type="InterPro" id="IPR027417">
    <property type="entry name" value="P-loop_NTPase"/>
</dbReference>
<evidence type="ECO:0000313" key="8">
    <source>
        <dbReference type="Proteomes" id="UP000789595"/>
    </source>
</evidence>
<feature type="chain" id="PRO_5035202869" description="DNA mismatch repair proteins mutS family domain-containing protein" evidence="5">
    <location>
        <begin position="21"/>
        <end position="989"/>
    </location>
</feature>
<dbReference type="Gene3D" id="3.40.1170.10">
    <property type="entry name" value="DNA repair protein MutS, domain I"/>
    <property type="match status" value="1"/>
</dbReference>
<protein>
    <recommendedName>
        <fullName evidence="6">DNA mismatch repair proteins mutS family domain-containing protein</fullName>
    </recommendedName>
</protein>
<dbReference type="SUPFAM" id="SSF55271">
    <property type="entry name" value="DNA repair protein MutS, domain I"/>
    <property type="match status" value="1"/>
</dbReference>
<evidence type="ECO:0000256" key="3">
    <source>
        <dbReference type="ARBA" id="ARBA00022840"/>
    </source>
</evidence>
<dbReference type="SUPFAM" id="SSF52540">
    <property type="entry name" value="P-loop containing nucleoside triphosphate hydrolases"/>
    <property type="match status" value="1"/>
</dbReference>
<dbReference type="PANTHER" id="PTHR48448">
    <property type="entry name" value="MUTL PROTEIN ISOFORM 1"/>
    <property type="match status" value="1"/>
</dbReference>
<reference evidence="7" key="1">
    <citation type="submission" date="2021-11" db="EMBL/GenBank/DDBJ databases">
        <authorList>
            <consortium name="Genoscope - CEA"/>
            <person name="William W."/>
        </authorList>
    </citation>
    <scope>NUCLEOTIDE SEQUENCE</scope>
</reference>
<dbReference type="PANTHER" id="PTHR48448:SF1">
    <property type="entry name" value="MUTL PROTEIN ISOFORM 1"/>
    <property type="match status" value="1"/>
</dbReference>
<dbReference type="InterPro" id="IPR016151">
    <property type="entry name" value="DNA_mismatch_repair_MutS_N"/>
</dbReference>
<dbReference type="Proteomes" id="UP000789595">
    <property type="component" value="Unassembled WGS sequence"/>
</dbReference>
<keyword evidence="5" id="KW-0732">Signal</keyword>
<dbReference type="InterPro" id="IPR007695">
    <property type="entry name" value="DNA_mismatch_repair_MutS-lik_N"/>
</dbReference>
<dbReference type="GO" id="GO:0030983">
    <property type="term" value="F:mismatched DNA binding"/>
    <property type="evidence" value="ECO:0007669"/>
    <property type="project" value="InterPro"/>
</dbReference>
<dbReference type="InterPro" id="IPR053276">
    <property type="entry name" value="MtDNA_mismatch_repair_MutS"/>
</dbReference>
<dbReference type="PROSITE" id="PS00486">
    <property type="entry name" value="DNA_MISMATCH_REPAIR_2"/>
    <property type="match status" value="1"/>
</dbReference>
<accession>A0A8J2SVM6</accession>
<keyword evidence="1" id="KW-0547">Nucleotide-binding</keyword>
<evidence type="ECO:0000259" key="6">
    <source>
        <dbReference type="PROSITE" id="PS00486"/>
    </source>
</evidence>
<dbReference type="SMART" id="SM00534">
    <property type="entry name" value="MUTSac"/>
    <property type="match status" value="1"/>
</dbReference>
<dbReference type="EMBL" id="CAKKNE010000004">
    <property type="protein sequence ID" value="CAH0374159.1"/>
    <property type="molecule type" value="Genomic_DNA"/>
</dbReference>
<dbReference type="OrthoDB" id="189901at2759"/>
<evidence type="ECO:0000313" key="7">
    <source>
        <dbReference type="EMBL" id="CAH0374159.1"/>
    </source>
</evidence>
<dbReference type="InterPro" id="IPR000432">
    <property type="entry name" value="DNA_mismatch_repair_MutS_C"/>
</dbReference>
<dbReference type="Gene3D" id="3.40.50.300">
    <property type="entry name" value="P-loop containing nucleotide triphosphate hydrolases"/>
    <property type="match status" value="1"/>
</dbReference>
<evidence type="ECO:0000256" key="1">
    <source>
        <dbReference type="ARBA" id="ARBA00022741"/>
    </source>
</evidence>
<keyword evidence="8" id="KW-1185">Reference proteome</keyword>
<keyword evidence="2" id="KW-0227">DNA damage</keyword>
<dbReference type="Pfam" id="PF01624">
    <property type="entry name" value="MutS_I"/>
    <property type="match status" value="1"/>
</dbReference>
<gene>
    <name evidence="7" type="ORF">PECAL_4P14280</name>
</gene>
<feature type="signal peptide" evidence="5">
    <location>
        <begin position="1"/>
        <end position="20"/>
    </location>
</feature>
<organism evidence="7 8">
    <name type="scientific">Pelagomonas calceolata</name>
    <dbReference type="NCBI Taxonomy" id="35677"/>
    <lineage>
        <taxon>Eukaryota</taxon>
        <taxon>Sar</taxon>
        <taxon>Stramenopiles</taxon>
        <taxon>Ochrophyta</taxon>
        <taxon>Pelagophyceae</taxon>
        <taxon>Pelagomonadales</taxon>
        <taxon>Pelagomonadaceae</taxon>
        <taxon>Pelagomonas</taxon>
    </lineage>
</organism>
<comment type="caution">
    <text evidence="7">The sequence shown here is derived from an EMBL/GenBank/DDBJ whole genome shotgun (WGS) entry which is preliminary data.</text>
</comment>